<dbReference type="RefSeq" id="WP_286337270.1">
    <property type="nucleotide sequence ID" value="NZ_AP027370.1"/>
</dbReference>
<dbReference type="Pfam" id="PF08811">
    <property type="entry name" value="DUF1800"/>
    <property type="match status" value="1"/>
</dbReference>
<name>A0ABN6WUS7_9BACT</name>
<sequence length="422" mass="48037">MRFDEARHLLSRTSFGIRPEDLTTMQTFSYEEGVESLLDKHYDATAVEAPQWIGEPLLKRRIKDLSPTERAALRQKQRKKGIELKIWWYERMVTAEDQLREWMTRFWHGHFTSELKKVKWPILMYRQNVLFRKHALGNFATLLHAVAKDGAMIIYLDTIRNKKGHPNENFGRELLELFTLGEGHYSESDIKNAARAFSGWSLKRSSGAFRFVGKNHDDGIKYFLGQTGRFGGEEIIDIILKQYQTARFVSGKLFKALVGKEPDPLTEKEIAGIFYDSGYAIKPLLRAILLSDAFRNPKNRGMMIKSPAELIAGTMRAFNLSPKTPKRVARLGKMLGEDLFDPPGVKGYFEGEAWITTASLLMRINLMHNAARRIRDKLPAGYENGNRLKGLLLPTNPAKPFPSGSAESILAACLTDPAYQLK</sequence>
<proteinExistence type="predicted"/>
<evidence type="ECO:0008006" key="3">
    <source>
        <dbReference type="Google" id="ProtNLM"/>
    </source>
</evidence>
<accession>A0ABN6WUS7</accession>
<evidence type="ECO:0000313" key="1">
    <source>
        <dbReference type="EMBL" id="BDY12062.1"/>
    </source>
</evidence>
<keyword evidence="2" id="KW-1185">Reference proteome</keyword>
<dbReference type="Proteomes" id="UP001321445">
    <property type="component" value="Chromosome"/>
</dbReference>
<organism evidence="1 2">
    <name type="scientific">Hydrogenimonas cancrithermarum</name>
    <dbReference type="NCBI Taxonomy" id="2993563"/>
    <lineage>
        <taxon>Bacteria</taxon>
        <taxon>Pseudomonadati</taxon>
        <taxon>Campylobacterota</taxon>
        <taxon>Epsilonproteobacteria</taxon>
        <taxon>Campylobacterales</taxon>
        <taxon>Hydrogenimonadaceae</taxon>
        <taxon>Hydrogenimonas</taxon>
    </lineage>
</organism>
<evidence type="ECO:0000313" key="2">
    <source>
        <dbReference type="Proteomes" id="UP001321445"/>
    </source>
</evidence>
<reference evidence="1 2" key="1">
    <citation type="submission" date="2023-03" db="EMBL/GenBank/DDBJ databases">
        <title>Description of Hydrogenimonas sp. ISO32.</title>
        <authorList>
            <person name="Mino S."/>
            <person name="Fukazawa S."/>
            <person name="Sawabe T."/>
        </authorList>
    </citation>
    <scope>NUCLEOTIDE SEQUENCE [LARGE SCALE GENOMIC DNA]</scope>
    <source>
        <strain evidence="1 2">ISO32</strain>
    </source>
</reference>
<gene>
    <name evidence="1" type="ORF">HCR_03740</name>
</gene>
<protein>
    <recommendedName>
        <fullName evidence="3">DUF1800 domain-containing protein</fullName>
    </recommendedName>
</protein>
<dbReference type="InterPro" id="IPR014917">
    <property type="entry name" value="DUF1800"/>
</dbReference>
<dbReference type="EMBL" id="AP027370">
    <property type="protein sequence ID" value="BDY12062.1"/>
    <property type="molecule type" value="Genomic_DNA"/>
</dbReference>